<protein>
    <submittedName>
        <fullName evidence="3">Integrase-like protein</fullName>
    </submittedName>
</protein>
<dbReference type="InterPro" id="IPR036397">
    <property type="entry name" value="RNaseH_sf"/>
</dbReference>
<dbReference type="InterPro" id="IPR025948">
    <property type="entry name" value="HTH-like_dom"/>
</dbReference>
<comment type="caution">
    <text evidence="3">The sequence shown here is derived from an EMBL/GenBank/DDBJ whole genome shotgun (WGS) entry which is preliminary data.</text>
</comment>
<feature type="domain" description="HTH-like" evidence="2">
    <location>
        <begin position="37"/>
        <end position="90"/>
    </location>
</feature>
<dbReference type="RefSeq" id="WP_049753125.1">
    <property type="nucleotide sequence ID" value="NZ_FMTW01000023.1"/>
</dbReference>
<feature type="domain" description="Integrase catalytic" evidence="1">
    <location>
        <begin position="115"/>
        <end position="166"/>
    </location>
</feature>
<dbReference type="InterPro" id="IPR012337">
    <property type="entry name" value="RNaseH-like_sf"/>
</dbReference>
<evidence type="ECO:0000259" key="2">
    <source>
        <dbReference type="Pfam" id="PF13276"/>
    </source>
</evidence>
<dbReference type="Pfam" id="PF13276">
    <property type="entry name" value="HTH_21"/>
    <property type="match status" value="1"/>
</dbReference>
<dbReference type="Gene3D" id="3.30.420.10">
    <property type="entry name" value="Ribonuclease H-like superfamily/Ribonuclease H"/>
    <property type="match status" value="1"/>
</dbReference>
<evidence type="ECO:0000313" key="4">
    <source>
        <dbReference type="Proteomes" id="UP000247780"/>
    </source>
</evidence>
<evidence type="ECO:0000259" key="1">
    <source>
        <dbReference type="Pfam" id="PF00665"/>
    </source>
</evidence>
<dbReference type="InterPro" id="IPR050900">
    <property type="entry name" value="Transposase_IS3/IS150/IS904"/>
</dbReference>
<sequence>MAGEGHTRNAGLSGLGRSRAGYYQRQHRTAPARDVQASAQVKAAFMASGKSDSSRRVRKALAQRGVPVGRFRVRRLMRENGLCPIWKRKFINTTDSKHDYPVAPNLLDRQFNVAQPNQAWVSDITYIRTRQGWLYLAAVMDLYSRKIIGWAIMAPTMPAELVVAALR</sequence>
<proteinExistence type="predicted"/>
<gene>
    <name evidence="3" type="ORF">C8R14_1546</name>
</gene>
<organism evidence="3 4">
    <name type="scientific">Nitrosomonas eutropha</name>
    <dbReference type="NCBI Taxonomy" id="916"/>
    <lineage>
        <taxon>Bacteria</taxon>
        <taxon>Pseudomonadati</taxon>
        <taxon>Pseudomonadota</taxon>
        <taxon>Betaproteobacteria</taxon>
        <taxon>Nitrosomonadales</taxon>
        <taxon>Nitrosomonadaceae</taxon>
        <taxon>Nitrosomonas</taxon>
    </lineage>
</organism>
<dbReference type="Proteomes" id="UP000247780">
    <property type="component" value="Unassembled WGS sequence"/>
</dbReference>
<reference evidence="3 4" key="1">
    <citation type="submission" date="2018-04" db="EMBL/GenBank/DDBJ databases">
        <title>Active sludge and wastewater microbial communities from Klosterneuburg, Austria.</title>
        <authorList>
            <person name="Wagner M."/>
        </authorList>
    </citation>
    <scope>NUCLEOTIDE SEQUENCE [LARGE SCALE GENOMIC DNA]</scope>
    <source>
        <strain evidence="3 4">Nm 57</strain>
    </source>
</reference>
<accession>A0ABX5M3A9</accession>
<keyword evidence="4" id="KW-1185">Reference proteome</keyword>
<name>A0ABX5M3A9_9PROT</name>
<dbReference type="SUPFAM" id="SSF53098">
    <property type="entry name" value="Ribonuclease H-like"/>
    <property type="match status" value="1"/>
</dbReference>
<dbReference type="EMBL" id="QICQ01000054">
    <property type="protein sequence ID" value="PXV73418.1"/>
    <property type="molecule type" value="Genomic_DNA"/>
</dbReference>
<dbReference type="PANTHER" id="PTHR46889:SF4">
    <property type="entry name" value="TRANSPOSASE INSO FOR INSERTION SEQUENCE ELEMENT IS911B-RELATED"/>
    <property type="match status" value="1"/>
</dbReference>
<dbReference type="Pfam" id="PF00665">
    <property type="entry name" value="rve"/>
    <property type="match status" value="1"/>
</dbReference>
<evidence type="ECO:0000313" key="3">
    <source>
        <dbReference type="EMBL" id="PXV73418.1"/>
    </source>
</evidence>
<dbReference type="PANTHER" id="PTHR46889">
    <property type="entry name" value="TRANSPOSASE INSF FOR INSERTION SEQUENCE IS3B-RELATED"/>
    <property type="match status" value="1"/>
</dbReference>
<dbReference type="InterPro" id="IPR001584">
    <property type="entry name" value="Integrase_cat-core"/>
</dbReference>